<reference evidence="2 3" key="1">
    <citation type="submission" date="2018-06" db="EMBL/GenBank/DDBJ databases">
        <authorList>
            <consortium name="Pathogen Informatics"/>
            <person name="Doyle S."/>
        </authorList>
    </citation>
    <scope>NUCLEOTIDE SEQUENCE [LARGE SCALE GENOMIC DNA]</scope>
    <source>
        <strain evidence="2 3">NCTC7911</strain>
    </source>
</reference>
<dbReference type="Proteomes" id="UP000254107">
    <property type="component" value="Unassembled WGS sequence"/>
</dbReference>
<feature type="domain" description="PIN" evidence="1">
    <location>
        <begin position="3"/>
        <end position="103"/>
    </location>
</feature>
<keyword evidence="3" id="KW-1185">Reference proteome</keyword>
<dbReference type="SUPFAM" id="SSF88723">
    <property type="entry name" value="PIN domain-like"/>
    <property type="match status" value="1"/>
</dbReference>
<protein>
    <recommendedName>
        <fullName evidence="1">PIN domain-containing protein</fullName>
    </recommendedName>
</protein>
<organism evidence="2 3">
    <name type="scientific">Moraxella lacunata</name>
    <dbReference type="NCBI Taxonomy" id="477"/>
    <lineage>
        <taxon>Bacteria</taxon>
        <taxon>Pseudomonadati</taxon>
        <taxon>Pseudomonadota</taxon>
        <taxon>Gammaproteobacteria</taxon>
        <taxon>Moraxellales</taxon>
        <taxon>Moraxellaceae</taxon>
        <taxon>Moraxella</taxon>
    </lineage>
</organism>
<dbReference type="Pfam" id="PF01850">
    <property type="entry name" value="PIN"/>
    <property type="match status" value="1"/>
</dbReference>
<sequence>MNILVDSHILIWHAFDELNKKSPKALSIIQNFDYNLYFSSVNLWEISIKSSLNKPDFNVNPEQLANGLLYDGFEQLYIENKHLYAIKNLPHIHKDPFDRLLLA</sequence>
<proteinExistence type="predicted"/>
<dbReference type="InterPro" id="IPR002716">
    <property type="entry name" value="PIN_dom"/>
</dbReference>
<dbReference type="InterPro" id="IPR041705">
    <property type="entry name" value="PIN_Sll0205"/>
</dbReference>
<evidence type="ECO:0000313" key="2">
    <source>
        <dbReference type="EMBL" id="STY99792.1"/>
    </source>
</evidence>
<dbReference type="PANTHER" id="PTHR36173">
    <property type="entry name" value="RIBONUCLEASE VAPC16-RELATED"/>
    <property type="match status" value="1"/>
</dbReference>
<gene>
    <name evidence="2" type="ORF">NCTC7911_01171</name>
</gene>
<name>A0A378QGX1_MORLA</name>
<evidence type="ECO:0000313" key="3">
    <source>
        <dbReference type="Proteomes" id="UP000254107"/>
    </source>
</evidence>
<dbReference type="PANTHER" id="PTHR36173:SF2">
    <property type="entry name" value="RIBONUCLEASE VAPC16"/>
    <property type="match status" value="1"/>
</dbReference>
<accession>A0A378QGX1</accession>
<dbReference type="EMBL" id="UGQC01000001">
    <property type="protein sequence ID" value="STY99792.1"/>
    <property type="molecule type" value="Genomic_DNA"/>
</dbReference>
<dbReference type="InterPro" id="IPR052919">
    <property type="entry name" value="TA_system_RNase"/>
</dbReference>
<dbReference type="GeneID" id="302269783"/>
<evidence type="ECO:0000259" key="1">
    <source>
        <dbReference type="Pfam" id="PF01850"/>
    </source>
</evidence>
<dbReference type="AlphaFoldDB" id="A0A378QGX1"/>
<dbReference type="RefSeq" id="WP_181879677.1">
    <property type="nucleotide sequence ID" value="NZ_UGQC01000001.1"/>
</dbReference>
<dbReference type="InterPro" id="IPR029060">
    <property type="entry name" value="PIN-like_dom_sf"/>
</dbReference>
<dbReference type="CDD" id="cd09872">
    <property type="entry name" value="PIN_Sll0205-like"/>
    <property type="match status" value="1"/>
</dbReference>